<dbReference type="Gene3D" id="3.40.50.2000">
    <property type="entry name" value="Glycogen Phosphorylase B"/>
    <property type="match status" value="2"/>
</dbReference>
<dbReference type="CDD" id="cd03801">
    <property type="entry name" value="GT4_PimA-like"/>
    <property type="match status" value="1"/>
</dbReference>
<dbReference type="EMBL" id="JBHSKV010000004">
    <property type="protein sequence ID" value="MFC5133769.1"/>
    <property type="molecule type" value="Genomic_DNA"/>
</dbReference>
<dbReference type="SUPFAM" id="SSF53756">
    <property type="entry name" value="UDP-Glycosyltransferase/glycogen phosphorylase"/>
    <property type="match status" value="1"/>
</dbReference>
<evidence type="ECO:0000313" key="5">
    <source>
        <dbReference type="Proteomes" id="UP001596145"/>
    </source>
</evidence>
<evidence type="ECO:0000259" key="2">
    <source>
        <dbReference type="Pfam" id="PF00534"/>
    </source>
</evidence>
<comment type="caution">
    <text evidence="4">The sequence shown here is derived from an EMBL/GenBank/DDBJ whole genome shotgun (WGS) entry which is preliminary data.</text>
</comment>
<dbReference type="InterPro" id="IPR001296">
    <property type="entry name" value="Glyco_trans_1"/>
</dbReference>
<evidence type="ECO:0000313" key="4">
    <source>
        <dbReference type="EMBL" id="MFC5133769.1"/>
    </source>
</evidence>
<reference evidence="4 5" key="1">
    <citation type="journal article" date="2019" name="Int. J. Syst. Evol. Microbiol.">
        <title>The Global Catalogue of Microorganisms (GCM) 10K type strain sequencing project: providing services to taxonomists for standard genome sequencing and annotation.</title>
        <authorList>
            <consortium name="The Broad Institute Genomics Platform"/>
            <consortium name="The Broad Institute Genome Sequencing Center for Infectious Disease"/>
            <person name="Wu L."/>
            <person name="Ma J."/>
        </authorList>
    </citation>
    <scope>NUCLEOTIDE SEQUENCE [LARGE SCALE GENOMIC DNA]</scope>
    <source>
        <strain evidence="4 5">CGMCC 1.16026</strain>
    </source>
</reference>
<keyword evidence="4" id="KW-0328">Glycosyltransferase</keyword>
<dbReference type="PANTHER" id="PTHR46401:SF2">
    <property type="entry name" value="GLYCOSYLTRANSFERASE WBBK-RELATED"/>
    <property type="match status" value="1"/>
</dbReference>
<dbReference type="EC" id="2.4.-.-" evidence="4"/>
<dbReference type="InterPro" id="IPR028098">
    <property type="entry name" value="Glyco_trans_4-like_N"/>
</dbReference>
<dbReference type="GO" id="GO:0016757">
    <property type="term" value="F:glycosyltransferase activity"/>
    <property type="evidence" value="ECO:0007669"/>
    <property type="project" value="UniProtKB-KW"/>
</dbReference>
<keyword evidence="1 4" id="KW-0808">Transferase</keyword>
<dbReference type="Proteomes" id="UP001596145">
    <property type="component" value="Unassembled WGS sequence"/>
</dbReference>
<protein>
    <submittedName>
        <fullName evidence="4">Glycosyltransferase family 4 protein</fullName>
        <ecNumber evidence="4">2.4.-.-</ecNumber>
    </submittedName>
</protein>
<accession>A0ABD5QQ96</accession>
<dbReference type="AlphaFoldDB" id="A0ABD5QQ96"/>
<dbReference type="RefSeq" id="WP_122106432.1">
    <property type="nucleotide sequence ID" value="NZ_JBHSKV010000004.1"/>
</dbReference>
<evidence type="ECO:0000256" key="1">
    <source>
        <dbReference type="ARBA" id="ARBA00022679"/>
    </source>
</evidence>
<sequence>MIRVAALLGVLRHTTIAYEISEHIGQFPNIEMTVISYNDSLIDDLEIEIDTDVVTVKTLNASNRLDLRAISELHDLLRNESFDLLHTHHNFVGSLGCMVAPSDLPIIDTEHANHKDHYSVAQNLVNSVTLGRANRVVANSQATLDSLYPHERVLVPSNQRCVIYNGVDVDWIDTSTKDKTWRTDSPRVTTVGRLIPVKNQETLINSFSAVLDKVPDAELVIVGSGPRQSALEKIAESNGIQDSITLTGGVSREEVYNILYYSDVFALSSYSEGFCVALLEAMASGCPPVVSNIPVLHEVAGDTAVFVDPEDTEGFSAEITRLLDDEDRYQRYSIETRERARTVFSIKRTAEEYLDLYQEVAEGS</sequence>
<dbReference type="Pfam" id="PF00534">
    <property type="entry name" value="Glycos_transf_1"/>
    <property type="match status" value="1"/>
</dbReference>
<keyword evidence="5" id="KW-1185">Reference proteome</keyword>
<dbReference type="Pfam" id="PF13439">
    <property type="entry name" value="Glyco_transf_4"/>
    <property type="match status" value="1"/>
</dbReference>
<feature type="domain" description="Glycosyl transferase family 1" evidence="2">
    <location>
        <begin position="175"/>
        <end position="338"/>
    </location>
</feature>
<evidence type="ECO:0000259" key="3">
    <source>
        <dbReference type="Pfam" id="PF13439"/>
    </source>
</evidence>
<gene>
    <name evidence="4" type="ORF">ACFPJA_03385</name>
</gene>
<feature type="domain" description="Glycosyltransferase subfamily 4-like N-terminal" evidence="3">
    <location>
        <begin position="17"/>
        <end position="170"/>
    </location>
</feature>
<name>A0ABD5QQ96_9EURY</name>
<organism evidence="4 5">
    <name type="scientific">Halorubrum glutamatedens</name>
    <dbReference type="NCBI Taxonomy" id="2707018"/>
    <lineage>
        <taxon>Archaea</taxon>
        <taxon>Methanobacteriati</taxon>
        <taxon>Methanobacteriota</taxon>
        <taxon>Stenosarchaea group</taxon>
        <taxon>Halobacteria</taxon>
        <taxon>Halobacteriales</taxon>
        <taxon>Haloferacaceae</taxon>
        <taxon>Halorubrum</taxon>
    </lineage>
</organism>
<dbReference type="PANTHER" id="PTHR46401">
    <property type="entry name" value="GLYCOSYLTRANSFERASE WBBK-RELATED"/>
    <property type="match status" value="1"/>
</dbReference>
<proteinExistence type="predicted"/>